<dbReference type="EMBL" id="CAKOGP040002524">
    <property type="protein sequence ID" value="CAJ1970482.1"/>
    <property type="molecule type" value="Genomic_DNA"/>
</dbReference>
<evidence type="ECO:0000259" key="2">
    <source>
        <dbReference type="PROSITE" id="PS50188"/>
    </source>
</evidence>
<dbReference type="PROSITE" id="PS50188">
    <property type="entry name" value="B302_SPRY"/>
    <property type="match status" value="1"/>
</dbReference>
<keyword evidence="4" id="KW-1185">Reference proteome</keyword>
<dbReference type="Gene3D" id="2.60.120.920">
    <property type="match status" value="1"/>
</dbReference>
<evidence type="ECO:0000256" key="1">
    <source>
        <dbReference type="SAM" id="MobiDB-lite"/>
    </source>
</evidence>
<dbReference type="Gene3D" id="1.20.1280.50">
    <property type="match status" value="1"/>
</dbReference>
<dbReference type="InterPro" id="IPR050618">
    <property type="entry name" value="Ubq-SigPath_Reg"/>
</dbReference>
<organism evidence="3 4">
    <name type="scientific">Cylindrotheca closterium</name>
    <dbReference type="NCBI Taxonomy" id="2856"/>
    <lineage>
        <taxon>Eukaryota</taxon>
        <taxon>Sar</taxon>
        <taxon>Stramenopiles</taxon>
        <taxon>Ochrophyta</taxon>
        <taxon>Bacillariophyta</taxon>
        <taxon>Bacillariophyceae</taxon>
        <taxon>Bacillariophycidae</taxon>
        <taxon>Bacillariales</taxon>
        <taxon>Bacillariaceae</taxon>
        <taxon>Cylindrotheca</taxon>
    </lineage>
</organism>
<sequence>MTNQTKHDGIRFRFPLKLKRKSSQARSTANLKPDVILPETASEHSEQDPSNTFDPASNGTQRNHDSKAKGLKKKLQLPFTLNSSASSCQASPQISNITSVLDVLSTDVQLQVFSFLDLTSLRHTMATNRAFRALLVSDSSYQVWHAMCQQRFSMQDYDSEHGMFLQDEFSLPIAVSGNNVFCRYNRVNLPLLLSMVPRQLPTGMDEPTTFPNSGSLTDAFSYGSSSFRTSLIKVFSPESDDSLVGPNHLDASFCSTSTSSSSDSCIRLSFNGDAASGHVDSIKANYPLPKPTRHVPLKKKRSKINLPQLRKRNRPVWNPMMIPYQSLADHTSRLIHVTPRLVSYFEISITKAPDVEPSRPRLADLDQLEQPRSEDCVAIGLATESFSPQATLPGWDMTSFGYHGDNGGLYHGSGHSQQRTEAFGPGDTVGIGVDYVSKTIFVTKNGRYLGTAYEVFTVDFLTSQDFYPVVGMGSKDTVHVNYGGVDQPFHFNLASYCHRQQQHMVSAKSRIARKFRFSN</sequence>
<evidence type="ECO:0000313" key="4">
    <source>
        <dbReference type="Proteomes" id="UP001295423"/>
    </source>
</evidence>
<feature type="compositionally biased region" description="Basic and acidic residues" evidence="1">
    <location>
        <begin position="1"/>
        <end position="11"/>
    </location>
</feature>
<dbReference type="InterPro" id="IPR036047">
    <property type="entry name" value="F-box-like_dom_sf"/>
</dbReference>
<gene>
    <name evidence="3" type="ORF">CYCCA115_LOCUS24498</name>
</gene>
<dbReference type="Pfam" id="PF00622">
    <property type="entry name" value="SPRY"/>
    <property type="match status" value="1"/>
</dbReference>
<feature type="region of interest" description="Disordered" evidence="1">
    <location>
        <begin position="1"/>
        <end position="69"/>
    </location>
</feature>
<dbReference type="InterPro" id="IPR003877">
    <property type="entry name" value="SPRY_dom"/>
</dbReference>
<protein>
    <recommendedName>
        <fullName evidence="2">B30.2/SPRY domain-containing protein</fullName>
    </recommendedName>
</protein>
<dbReference type="PANTHER" id="PTHR12864">
    <property type="entry name" value="RAN BINDING PROTEIN 9-RELATED"/>
    <property type="match status" value="1"/>
</dbReference>
<accession>A0AAD2JPT9</accession>
<dbReference type="AlphaFoldDB" id="A0AAD2JPT9"/>
<dbReference type="SUPFAM" id="SSF49899">
    <property type="entry name" value="Concanavalin A-like lectins/glucanases"/>
    <property type="match status" value="1"/>
</dbReference>
<evidence type="ECO:0000313" key="3">
    <source>
        <dbReference type="EMBL" id="CAJ1970482.1"/>
    </source>
</evidence>
<dbReference type="SUPFAM" id="SSF81383">
    <property type="entry name" value="F-box domain"/>
    <property type="match status" value="1"/>
</dbReference>
<dbReference type="InterPro" id="IPR043136">
    <property type="entry name" value="B30.2/SPRY_sf"/>
</dbReference>
<dbReference type="Proteomes" id="UP001295423">
    <property type="component" value="Unassembled WGS sequence"/>
</dbReference>
<feature type="domain" description="B30.2/SPRY" evidence="2">
    <location>
        <begin position="275"/>
        <end position="487"/>
    </location>
</feature>
<feature type="compositionally biased region" description="Polar residues" evidence="1">
    <location>
        <begin position="48"/>
        <end position="61"/>
    </location>
</feature>
<dbReference type="CDD" id="cd09917">
    <property type="entry name" value="F-box_SF"/>
    <property type="match status" value="1"/>
</dbReference>
<dbReference type="SMART" id="SM00449">
    <property type="entry name" value="SPRY"/>
    <property type="match status" value="1"/>
</dbReference>
<dbReference type="InterPro" id="IPR001870">
    <property type="entry name" value="B30.2/SPRY"/>
</dbReference>
<proteinExistence type="predicted"/>
<dbReference type="InterPro" id="IPR044736">
    <property type="entry name" value="Gid1/RanBPM/SPLA_SPRY"/>
</dbReference>
<reference evidence="3" key="1">
    <citation type="submission" date="2023-08" db="EMBL/GenBank/DDBJ databases">
        <authorList>
            <person name="Audoor S."/>
            <person name="Bilcke G."/>
        </authorList>
    </citation>
    <scope>NUCLEOTIDE SEQUENCE</scope>
</reference>
<dbReference type="CDD" id="cd12885">
    <property type="entry name" value="SPRY_RanBP_like"/>
    <property type="match status" value="1"/>
</dbReference>
<dbReference type="InterPro" id="IPR013320">
    <property type="entry name" value="ConA-like_dom_sf"/>
</dbReference>
<comment type="caution">
    <text evidence="3">The sequence shown here is derived from an EMBL/GenBank/DDBJ whole genome shotgun (WGS) entry which is preliminary data.</text>
</comment>
<name>A0AAD2JPT9_9STRA</name>
<feature type="compositionally biased region" description="Basic residues" evidence="1">
    <location>
        <begin position="14"/>
        <end position="23"/>
    </location>
</feature>